<dbReference type="Proteomes" id="UP000199647">
    <property type="component" value="Unassembled WGS sequence"/>
</dbReference>
<dbReference type="EMBL" id="FOFG01000003">
    <property type="protein sequence ID" value="SEQ22012.1"/>
    <property type="molecule type" value="Genomic_DNA"/>
</dbReference>
<evidence type="ECO:0000256" key="7">
    <source>
        <dbReference type="ARBA" id="ARBA00022989"/>
    </source>
</evidence>
<evidence type="ECO:0000256" key="3">
    <source>
        <dbReference type="ARBA" id="ARBA00022448"/>
    </source>
</evidence>
<evidence type="ECO:0000256" key="9">
    <source>
        <dbReference type="RuleBase" id="RU363032"/>
    </source>
</evidence>
<feature type="transmembrane region" description="Helical" evidence="9">
    <location>
        <begin position="17"/>
        <end position="39"/>
    </location>
</feature>
<dbReference type="Pfam" id="PF00528">
    <property type="entry name" value="BPD_transp_1"/>
    <property type="match status" value="1"/>
</dbReference>
<evidence type="ECO:0000256" key="5">
    <source>
        <dbReference type="ARBA" id="ARBA00022692"/>
    </source>
</evidence>
<comment type="similarity">
    <text evidence="2">Belongs to the binding-protein-dependent transport system permease family. HisMQ subfamily.</text>
</comment>
<feature type="transmembrane region" description="Helical" evidence="9">
    <location>
        <begin position="182"/>
        <end position="202"/>
    </location>
</feature>
<keyword evidence="6" id="KW-0029">Amino-acid transport</keyword>
<evidence type="ECO:0000256" key="2">
    <source>
        <dbReference type="ARBA" id="ARBA00010072"/>
    </source>
</evidence>
<keyword evidence="12" id="KW-1185">Reference proteome</keyword>
<feature type="transmembrane region" description="Helical" evidence="9">
    <location>
        <begin position="51"/>
        <end position="74"/>
    </location>
</feature>
<evidence type="ECO:0000256" key="6">
    <source>
        <dbReference type="ARBA" id="ARBA00022970"/>
    </source>
</evidence>
<dbReference type="InterPro" id="IPR043429">
    <property type="entry name" value="ArtM/GltK/GlnP/TcyL/YhdX-like"/>
</dbReference>
<keyword evidence="8 9" id="KW-0472">Membrane</keyword>
<dbReference type="InterPro" id="IPR000515">
    <property type="entry name" value="MetI-like"/>
</dbReference>
<evidence type="ECO:0000313" key="12">
    <source>
        <dbReference type="Proteomes" id="UP000199647"/>
    </source>
</evidence>
<proteinExistence type="inferred from homology"/>
<evidence type="ECO:0000313" key="11">
    <source>
        <dbReference type="EMBL" id="SEQ22012.1"/>
    </source>
</evidence>
<dbReference type="OrthoDB" id="9808674at2"/>
<dbReference type="InterPro" id="IPR010065">
    <property type="entry name" value="AA_ABC_transptr_permease_3TM"/>
</dbReference>
<dbReference type="GO" id="GO:0043190">
    <property type="term" value="C:ATP-binding cassette (ABC) transporter complex"/>
    <property type="evidence" value="ECO:0007669"/>
    <property type="project" value="InterPro"/>
</dbReference>
<gene>
    <name evidence="11" type="ORF">SAMN05216548_10399</name>
</gene>
<comment type="subcellular location">
    <subcellularLocation>
        <location evidence="1">Cell inner membrane</location>
        <topology evidence="1">Multi-pass membrane protein</topology>
    </subcellularLocation>
    <subcellularLocation>
        <location evidence="9">Cell membrane</location>
        <topology evidence="9">Multi-pass membrane protein</topology>
    </subcellularLocation>
</comment>
<evidence type="ECO:0000256" key="1">
    <source>
        <dbReference type="ARBA" id="ARBA00004429"/>
    </source>
</evidence>
<dbReference type="NCBIfam" id="TIGR01726">
    <property type="entry name" value="HEQRo_perm_3TM"/>
    <property type="match status" value="1"/>
</dbReference>
<dbReference type="CDD" id="cd06261">
    <property type="entry name" value="TM_PBP2"/>
    <property type="match status" value="1"/>
</dbReference>
<reference evidence="11 12" key="1">
    <citation type="submission" date="2016-10" db="EMBL/GenBank/DDBJ databases">
        <authorList>
            <person name="de Groot N.N."/>
        </authorList>
    </citation>
    <scope>NUCLEOTIDE SEQUENCE [LARGE SCALE GENOMIC DNA]</scope>
    <source>
        <strain evidence="11 12">A52C2</strain>
    </source>
</reference>
<dbReference type="AlphaFoldDB" id="A0A1H9E8U0"/>
<accession>A0A1H9E8U0</accession>
<dbReference type="PANTHER" id="PTHR30614:SF0">
    <property type="entry name" value="L-CYSTINE TRANSPORT SYSTEM PERMEASE PROTEIN TCYL"/>
    <property type="match status" value="1"/>
</dbReference>
<sequence length="218" mass="23083">MDVIVAQFPRFLAATWLTIWMFALVTVLSTIIGAALAILSEAAGKAVSVPLAIFSWVFRGLPELVVLLACYLALPAAGLDLGPVGSAILGFTLIGIAYQAEIFRAGLASVDPKLFEATRALGMNWRLTMRRIVFPQVVRTVLPAWATFSAGNVKAFAVASAIAVTEVMAVTRQSIAMSNQPFLLILVAAGIYAAIASILMVLEVLVSRRFAGQTGANS</sequence>
<evidence type="ECO:0000256" key="8">
    <source>
        <dbReference type="ARBA" id="ARBA00023136"/>
    </source>
</evidence>
<keyword evidence="4" id="KW-1003">Cell membrane</keyword>
<dbReference type="Gene3D" id="1.10.3720.10">
    <property type="entry name" value="MetI-like"/>
    <property type="match status" value="1"/>
</dbReference>
<feature type="domain" description="ABC transmembrane type-1" evidence="10">
    <location>
        <begin position="15"/>
        <end position="203"/>
    </location>
</feature>
<protein>
    <submittedName>
        <fullName evidence="11">Polar amino acid transport system permease protein</fullName>
    </submittedName>
</protein>
<dbReference type="PROSITE" id="PS50928">
    <property type="entry name" value="ABC_TM1"/>
    <property type="match status" value="1"/>
</dbReference>
<organism evidence="11 12">
    <name type="scientific">Faunimonas pinastri</name>
    <dbReference type="NCBI Taxonomy" id="1855383"/>
    <lineage>
        <taxon>Bacteria</taxon>
        <taxon>Pseudomonadati</taxon>
        <taxon>Pseudomonadota</taxon>
        <taxon>Alphaproteobacteria</taxon>
        <taxon>Hyphomicrobiales</taxon>
        <taxon>Afifellaceae</taxon>
        <taxon>Faunimonas</taxon>
    </lineage>
</organism>
<name>A0A1H9E8U0_9HYPH</name>
<keyword evidence="5 9" id="KW-0812">Transmembrane</keyword>
<dbReference type="GO" id="GO:0015184">
    <property type="term" value="F:L-cystine transmembrane transporter activity"/>
    <property type="evidence" value="ECO:0007669"/>
    <property type="project" value="TreeGrafter"/>
</dbReference>
<evidence type="ECO:0000259" key="10">
    <source>
        <dbReference type="PROSITE" id="PS50928"/>
    </source>
</evidence>
<keyword evidence="7 9" id="KW-1133">Transmembrane helix</keyword>
<dbReference type="RefSeq" id="WP_092495717.1">
    <property type="nucleotide sequence ID" value="NZ_FOFG01000003.1"/>
</dbReference>
<feature type="transmembrane region" description="Helical" evidence="9">
    <location>
        <begin position="80"/>
        <end position="98"/>
    </location>
</feature>
<dbReference type="InterPro" id="IPR035906">
    <property type="entry name" value="MetI-like_sf"/>
</dbReference>
<dbReference type="PANTHER" id="PTHR30614">
    <property type="entry name" value="MEMBRANE COMPONENT OF AMINO ACID ABC TRANSPORTER"/>
    <property type="match status" value="1"/>
</dbReference>
<keyword evidence="3 9" id="KW-0813">Transport</keyword>
<dbReference type="SUPFAM" id="SSF161098">
    <property type="entry name" value="MetI-like"/>
    <property type="match status" value="1"/>
</dbReference>
<dbReference type="STRING" id="1855383.SAMN05216548_10399"/>
<evidence type="ECO:0000256" key="4">
    <source>
        <dbReference type="ARBA" id="ARBA00022475"/>
    </source>
</evidence>